<dbReference type="InterPro" id="IPR036621">
    <property type="entry name" value="Anticodon-bd_dom_sf"/>
</dbReference>
<name>R2RX80_9ENTE</name>
<evidence type="ECO:0000256" key="6">
    <source>
        <dbReference type="ARBA" id="ARBA00022741"/>
    </source>
</evidence>
<dbReference type="RefSeq" id="WP_010759685.1">
    <property type="nucleotide sequence ID" value="NZ_ASWD01000003.1"/>
</dbReference>
<evidence type="ECO:0000256" key="5">
    <source>
        <dbReference type="ARBA" id="ARBA00022598"/>
    </source>
</evidence>
<evidence type="ECO:0000256" key="9">
    <source>
        <dbReference type="ARBA" id="ARBA00023146"/>
    </source>
</evidence>
<dbReference type="HOGENOM" id="CLU_025113_1_1_9"/>
<comment type="subunit">
    <text evidence="3 11">Homodimer.</text>
</comment>
<dbReference type="InterPro" id="IPR006195">
    <property type="entry name" value="aa-tRNA-synth_II"/>
</dbReference>
<dbReference type="Pfam" id="PF03129">
    <property type="entry name" value="HGTP_anticodon"/>
    <property type="match status" value="1"/>
</dbReference>
<feature type="binding site" evidence="12">
    <location>
        <begin position="263"/>
        <end position="264"/>
    </location>
    <ligand>
        <name>L-histidine</name>
        <dbReference type="ChEBI" id="CHEBI:57595"/>
    </ligand>
</feature>
<dbReference type="FunFam" id="3.30.930.10:FF:000005">
    <property type="entry name" value="Histidine--tRNA ligase"/>
    <property type="match status" value="1"/>
</dbReference>
<dbReference type="CDD" id="cd00859">
    <property type="entry name" value="HisRS_anticodon"/>
    <property type="match status" value="1"/>
</dbReference>
<keyword evidence="4 11" id="KW-0963">Cytoplasm</keyword>
<feature type="binding site" evidence="12">
    <location>
        <position position="259"/>
    </location>
    <ligand>
        <name>L-histidine</name>
        <dbReference type="ChEBI" id="CHEBI:57595"/>
    </ligand>
</feature>
<sequence length="433" mass="49621">MNYQRPKGTNDILPGESEKWQFVEETARLLFGDYQYQEIRTPMFEHYEVIARSVGDTTDIVSKEMYDFRDKGDRHVTLRPEGTAPIVRAYVENKLFGPEHKKPYKVYYTGPMFRYERPQKGRLRQFHQIGIEAFGSENPSLDVEIVAMAMDYFNQLGIRKIRLVINSIGDKETRAAYRQALIDYLEPFEAELSEDSKRRLHENPLRVLDSKDKKDKPIVVNAPSILDYLSEPAKKHFNAVTETLKYLEIDFEIDHRMVRGLDYYTHTIFEIISDAPGMGAQSTICGGGRYDGLVEELGGPAVPGFGFAMGIERILLTLEQEDVLVPAINNLDAYVVGIGERTNMEVLKVVQAIRGFGYSADRDFMERKAKAQFKSADKQGAKLVLTLGEDELEKGQINVKALASHREKTFSLEEVYQQFNEVYDEMMTFIIED</sequence>
<dbReference type="GO" id="GO:0140096">
    <property type="term" value="F:catalytic activity, acting on a protein"/>
    <property type="evidence" value="ECO:0007669"/>
    <property type="project" value="UniProtKB-ARBA"/>
</dbReference>
<dbReference type="InterPro" id="IPR004154">
    <property type="entry name" value="Anticodon-bd"/>
</dbReference>
<dbReference type="PATRIC" id="fig|1158607.3.peg.4734"/>
<feature type="binding site" evidence="12">
    <location>
        <position position="128"/>
    </location>
    <ligand>
        <name>L-histidine</name>
        <dbReference type="ChEBI" id="CHEBI:57595"/>
    </ligand>
</feature>
<keyword evidence="5 11" id="KW-0436">Ligase</keyword>
<accession>R2RX80</accession>
<dbReference type="SUPFAM" id="SSF55681">
    <property type="entry name" value="Class II aaRS and biotin synthetases"/>
    <property type="match status" value="1"/>
</dbReference>
<evidence type="ECO:0000256" key="12">
    <source>
        <dbReference type="PIRSR" id="PIRSR001549-1"/>
    </source>
</evidence>
<dbReference type="GO" id="GO:0016740">
    <property type="term" value="F:transferase activity"/>
    <property type="evidence" value="ECO:0007669"/>
    <property type="project" value="UniProtKB-ARBA"/>
</dbReference>
<feature type="binding site" evidence="12">
    <location>
        <begin position="81"/>
        <end position="83"/>
    </location>
    <ligand>
        <name>L-histidine</name>
        <dbReference type="ChEBI" id="CHEBI:57595"/>
    </ligand>
</feature>
<evidence type="ECO:0000256" key="11">
    <source>
        <dbReference type="HAMAP-Rule" id="MF_00127"/>
    </source>
</evidence>
<organism evidence="14 15">
    <name type="scientific">Enterococcus pallens ATCC BAA-351</name>
    <dbReference type="NCBI Taxonomy" id="1158607"/>
    <lineage>
        <taxon>Bacteria</taxon>
        <taxon>Bacillati</taxon>
        <taxon>Bacillota</taxon>
        <taxon>Bacilli</taxon>
        <taxon>Lactobacillales</taxon>
        <taxon>Enterococcaceae</taxon>
        <taxon>Enterococcus</taxon>
    </lineage>
</organism>
<dbReference type="HAMAP" id="MF_00127">
    <property type="entry name" value="His_tRNA_synth"/>
    <property type="match status" value="1"/>
</dbReference>
<keyword evidence="7 11" id="KW-0067">ATP-binding</keyword>
<dbReference type="Proteomes" id="UP000013782">
    <property type="component" value="Unassembled WGS sequence"/>
</dbReference>
<dbReference type="PIRSF" id="PIRSF001549">
    <property type="entry name" value="His-tRNA_synth"/>
    <property type="match status" value="1"/>
</dbReference>
<evidence type="ECO:0000313" key="15">
    <source>
        <dbReference type="Proteomes" id="UP000013782"/>
    </source>
</evidence>
<evidence type="ECO:0000256" key="10">
    <source>
        <dbReference type="ARBA" id="ARBA00047639"/>
    </source>
</evidence>
<feature type="binding site" evidence="12">
    <location>
        <position position="114"/>
    </location>
    <ligand>
        <name>L-histidine</name>
        <dbReference type="ChEBI" id="CHEBI:57595"/>
    </ligand>
</feature>
<dbReference type="InterPro" id="IPR045864">
    <property type="entry name" value="aa-tRNA-synth_II/BPL/LPL"/>
</dbReference>
<dbReference type="EC" id="6.1.1.21" evidence="11"/>
<dbReference type="GO" id="GO:0005737">
    <property type="term" value="C:cytoplasm"/>
    <property type="evidence" value="ECO:0007669"/>
    <property type="project" value="UniProtKB-SubCell"/>
</dbReference>
<feature type="binding site" evidence="12">
    <location>
        <position position="132"/>
    </location>
    <ligand>
        <name>L-histidine</name>
        <dbReference type="ChEBI" id="CHEBI:57595"/>
    </ligand>
</feature>
<comment type="similarity">
    <text evidence="2 11">Belongs to the class-II aminoacyl-tRNA synthetase family.</text>
</comment>
<dbReference type="OrthoDB" id="9800814at2"/>
<dbReference type="eggNOG" id="COG0124">
    <property type="taxonomic scope" value="Bacteria"/>
</dbReference>
<evidence type="ECO:0000256" key="8">
    <source>
        <dbReference type="ARBA" id="ARBA00022917"/>
    </source>
</evidence>
<evidence type="ECO:0000256" key="4">
    <source>
        <dbReference type="ARBA" id="ARBA00022490"/>
    </source>
</evidence>
<protein>
    <recommendedName>
        <fullName evidence="11">Histidine--tRNA ligase</fullName>
        <ecNumber evidence="11">6.1.1.21</ecNumber>
    </recommendedName>
    <alternativeName>
        <fullName evidence="11">Histidyl-tRNA synthetase</fullName>
        <shortName evidence="11">HisRS</shortName>
    </alternativeName>
</protein>
<dbReference type="CDD" id="cd00773">
    <property type="entry name" value="HisRS-like_core"/>
    <property type="match status" value="1"/>
</dbReference>
<dbReference type="InterPro" id="IPR033656">
    <property type="entry name" value="HisRS_anticodon"/>
</dbReference>
<dbReference type="PANTHER" id="PTHR43707">
    <property type="entry name" value="HISTIDYL-TRNA SYNTHETASE"/>
    <property type="match status" value="1"/>
</dbReference>
<dbReference type="PANTHER" id="PTHR43707:SF1">
    <property type="entry name" value="HISTIDINE--TRNA LIGASE, MITOCHONDRIAL-RELATED"/>
    <property type="match status" value="1"/>
</dbReference>
<keyword evidence="9 11" id="KW-0030">Aminoacyl-tRNA synthetase</keyword>
<comment type="caution">
    <text evidence="14">The sequence shown here is derived from an EMBL/GenBank/DDBJ whole genome shotgun (WGS) entry which is preliminary data.</text>
</comment>
<evidence type="ECO:0000256" key="2">
    <source>
        <dbReference type="ARBA" id="ARBA00008226"/>
    </source>
</evidence>
<evidence type="ECO:0000256" key="7">
    <source>
        <dbReference type="ARBA" id="ARBA00022840"/>
    </source>
</evidence>
<dbReference type="Gene3D" id="3.40.50.800">
    <property type="entry name" value="Anticodon-binding domain"/>
    <property type="match status" value="1"/>
</dbReference>
<evidence type="ECO:0000256" key="1">
    <source>
        <dbReference type="ARBA" id="ARBA00004496"/>
    </source>
</evidence>
<dbReference type="GO" id="GO:0006427">
    <property type="term" value="P:histidyl-tRNA aminoacylation"/>
    <property type="evidence" value="ECO:0007669"/>
    <property type="project" value="UniProtKB-UniRule"/>
</dbReference>
<dbReference type="InterPro" id="IPR015807">
    <property type="entry name" value="His-tRNA-ligase"/>
</dbReference>
<comment type="catalytic activity">
    <reaction evidence="10 11">
        <text>tRNA(His) + L-histidine + ATP = L-histidyl-tRNA(His) + AMP + diphosphate + H(+)</text>
        <dbReference type="Rhea" id="RHEA:17313"/>
        <dbReference type="Rhea" id="RHEA-COMP:9665"/>
        <dbReference type="Rhea" id="RHEA-COMP:9689"/>
        <dbReference type="ChEBI" id="CHEBI:15378"/>
        <dbReference type="ChEBI" id="CHEBI:30616"/>
        <dbReference type="ChEBI" id="CHEBI:33019"/>
        <dbReference type="ChEBI" id="CHEBI:57595"/>
        <dbReference type="ChEBI" id="CHEBI:78442"/>
        <dbReference type="ChEBI" id="CHEBI:78527"/>
        <dbReference type="ChEBI" id="CHEBI:456215"/>
        <dbReference type="EC" id="6.1.1.21"/>
    </reaction>
</comment>
<dbReference type="STRING" id="160454.RV10_GL000090"/>
<proteinExistence type="inferred from homology"/>
<evidence type="ECO:0000256" key="3">
    <source>
        <dbReference type="ARBA" id="ARBA00011738"/>
    </source>
</evidence>
<dbReference type="Pfam" id="PF13393">
    <property type="entry name" value="tRNA-synt_His"/>
    <property type="match status" value="1"/>
</dbReference>
<dbReference type="Gene3D" id="3.30.930.10">
    <property type="entry name" value="Bira Bifunctional Protein, Domain 2"/>
    <property type="match status" value="1"/>
</dbReference>
<keyword evidence="6 11" id="KW-0547">Nucleotide-binding</keyword>
<dbReference type="PROSITE" id="PS50862">
    <property type="entry name" value="AA_TRNA_LIGASE_II"/>
    <property type="match status" value="1"/>
</dbReference>
<keyword evidence="15" id="KW-1185">Reference proteome</keyword>
<gene>
    <name evidence="11" type="primary">hisS</name>
    <name evidence="14" type="ORF">UAU_04750</name>
</gene>
<dbReference type="GO" id="GO:0004821">
    <property type="term" value="F:histidine-tRNA ligase activity"/>
    <property type="evidence" value="ECO:0007669"/>
    <property type="project" value="UniProtKB-UniRule"/>
</dbReference>
<keyword evidence="8 11" id="KW-0648">Protein biosynthesis</keyword>
<dbReference type="InterPro" id="IPR041715">
    <property type="entry name" value="HisRS-like_core"/>
</dbReference>
<dbReference type="NCBIfam" id="TIGR00442">
    <property type="entry name" value="hisS"/>
    <property type="match status" value="1"/>
</dbReference>
<evidence type="ECO:0000313" key="14">
    <source>
        <dbReference type="EMBL" id="EOH87895.1"/>
    </source>
</evidence>
<comment type="subcellular location">
    <subcellularLocation>
        <location evidence="1 11">Cytoplasm</location>
    </subcellularLocation>
</comment>
<evidence type="ECO:0000259" key="13">
    <source>
        <dbReference type="PROSITE" id="PS50862"/>
    </source>
</evidence>
<dbReference type="SUPFAM" id="SSF52954">
    <property type="entry name" value="Class II aaRS ABD-related"/>
    <property type="match status" value="1"/>
</dbReference>
<dbReference type="InterPro" id="IPR004516">
    <property type="entry name" value="HisRS/HisZ"/>
</dbReference>
<dbReference type="EMBL" id="AJAQ01000046">
    <property type="protein sequence ID" value="EOH87895.1"/>
    <property type="molecule type" value="Genomic_DNA"/>
</dbReference>
<dbReference type="AlphaFoldDB" id="R2RX80"/>
<feature type="domain" description="Aminoacyl-transfer RNA synthetases class-II family profile" evidence="13">
    <location>
        <begin position="21"/>
        <end position="326"/>
    </location>
</feature>
<reference evidence="14 15" key="1">
    <citation type="submission" date="2013-02" db="EMBL/GenBank/DDBJ databases">
        <title>The Genome Sequence of Enterococcus pallens BAA-351.</title>
        <authorList>
            <consortium name="The Broad Institute Genome Sequencing Platform"/>
            <consortium name="The Broad Institute Genome Sequencing Center for Infectious Disease"/>
            <person name="Earl A.M."/>
            <person name="Gilmore M.S."/>
            <person name="Lebreton F."/>
            <person name="Walker B."/>
            <person name="Young S.K."/>
            <person name="Zeng Q."/>
            <person name="Gargeya S."/>
            <person name="Fitzgerald M."/>
            <person name="Haas B."/>
            <person name="Abouelleil A."/>
            <person name="Alvarado L."/>
            <person name="Arachchi H.M."/>
            <person name="Berlin A.M."/>
            <person name="Chapman S.B."/>
            <person name="Dewar J."/>
            <person name="Goldberg J."/>
            <person name="Griggs A."/>
            <person name="Gujja S."/>
            <person name="Hansen M."/>
            <person name="Howarth C."/>
            <person name="Imamovic A."/>
            <person name="Larimer J."/>
            <person name="McCowan C."/>
            <person name="Murphy C."/>
            <person name="Neiman D."/>
            <person name="Pearson M."/>
            <person name="Priest M."/>
            <person name="Roberts A."/>
            <person name="Saif S."/>
            <person name="Shea T."/>
            <person name="Sisk P."/>
            <person name="Sykes S."/>
            <person name="Wortman J."/>
            <person name="Nusbaum C."/>
            <person name="Birren B."/>
        </authorList>
    </citation>
    <scope>NUCLEOTIDE SEQUENCE [LARGE SCALE GENOMIC DNA]</scope>
    <source>
        <strain evidence="14 15">ATCC BAA-351</strain>
    </source>
</reference>
<dbReference type="GO" id="GO:0005524">
    <property type="term" value="F:ATP binding"/>
    <property type="evidence" value="ECO:0007669"/>
    <property type="project" value="UniProtKB-UniRule"/>
</dbReference>